<gene>
    <name evidence="4" type="ORF">FC093_21620</name>
</gene>
<keyword evidence="5" id="KW-1185">Reference proteome</keyword>
<accession>A0A4U3KR30</accession>
<reference evidence="4 5" key="1">
    <citation type="submission" date="2019-05" db="EMBL/GenBank/DDBJ databases">
        <title>Panacibacter sp. strain 17mud1-8 Genome sequencing and assembly.</title>
        <authorList>
            <person name="Chhetri G."/>
        </authorList>
    </citation>
    <scope>NUCLEOTIDE SEQUENCE [LARGE SCALE GENOMIC DNA]</scope>
    <source>
        <strain evidence="4 5">17mud1-8</strain>
    </source>
</reference>
<dbReference type="InterPro" id="IPR000424">
    <property type="entry name" value="Primosome_PriB/ssb"/>
</dbReference>
<dbReference type="CDD" id="cd04496">
    <property type="entry name" value="SSB_OBF"/>
    <property type="match status" value="1"/>
</dbReference>
<dbReference type="SUPFAM" id="SSF50249">
    <property type="entry name" value="Nucleic acid-binding proteins"/>
    <property type="match status" value="1"/>
</dbReference>
<sequence length="139" mass="15204">MEFTGRLTANAIISTLKDERKVVNFTLAINDYYKPKGAAEGKQATQYIRCSYWKNTTVAQRLLKGSVVEISGRLFTTVYVSGGGEARANLNAICSTIKVHGTSNKKDGNDKPENTVVNALPKPSMNTGTTLQEEDDIPF</sequence>
<evidence type="ECO:0000313" key="4">
    <source>
        <dbReference type="EMBL" id="TKK64855.1"/>
    </source>
</evidence>
<comment type="caution">
    <text evidence="4">The sequence shown here is derived from an EMBL/GenBank/DDBJ whole genome shotgun (WGS) entry which is preliminary data.</text>
</comment>
<dbReference type="Pfam" id="PF00436">
    <property type="entry name" value="SSB"/>
    <property type="match status" value="1"/>
</dbReference>
<protein>
    <submittedName>
        <fullName evidence="4">Single-stranded DNA-binding protein</fullName>
    </submittedName>
</protein>
<organism evidence="4 5">
    <name type="scientific">Ilyomonas limi</name>
    <dbReference type="NCBI Taxonomy" id="2575867"/>
    <lineage>
        <taxon>Bacteria</taxon>
        <taxon>Pseudomonadati</taxon>
        <taxon>Bacteroidota</taxon>
        <taxon>Chitinophagia</taxon>
        <taxon>Chitinophagales</taxon>
        <taxon>Chitinophagaceae</taxon>
        <taxon>Ilyomonas</taxon>
    </lineage>
</organism>
<feature type="region of interest" description="Disordered" evidence="3">
    <location>
        <begin position="101"/>
        <end position="139"/>
    </location>
</feature>
<dbReference type="AlphaFoldDB" id="A0A4U3KR30"/>
<dbReference type="PROSITE" id="PS50935">
    <property type="entry name" value="SSB"/>
    <property type="match status" value="1"/>
</dbReference>
<keyword evidence="1 2" id="KW-0238">DNA-binding</keyword>
<dbReference type="RefSeq" id="WP_137263904.1">
    <property type="nucleotide sequence ID" value="NZ_SZQL01000027.1"/>
</dbReference>
<dbReference type="Proteomes" id="UP000305848">
    <property type="component" value="Unassembled WGS sequence"/>
</dbReference>
<dbReference type="GO" id="GO:0003697">
    <property type="term" value="F:single-stranded DNA binding"/>
    <property type="evidence" value="ECO:0007669"/>
    <property type="project" value="InterPro"/>
</dbReference>
<evidence type="ECO:0000313" key="5">
    <source>
        <dbReference type="Proteomes" id="UP000305848"/>
    </source>
</evidence>
<dbReference type="OrthoDB" id="1265936at2"/>
<dbReference type="EMBL" id="SZQL01000027">
    <property type="protein sequence ID" value="TKK64855.1"/>
    <property type="molecule type" value="Genomic_DNA"/>
</dbReference>
<proteinExistence type="predicted"/>
<evidence type="ECO:0000256" key="3">
    <source>
        <dbReference type="SAM" id="MobiDB-lite"/>
    </source>
</evidence>
<name>A0A4U3KR30_9BACT</name>
<dbReference type="InterPro" id="IPR012340">
    <property type="entry name" value="NA-bd_OB-fold"/>
</dbReference>
<evidence type="ECO:0000256" key="2">
    <source>
        <dbReference type="PROSITE-ProRule" id="PRU00252"/>
    </source>
</evidence>
<dbReference type="Gene3D" id="2.40.50.140">
    <property type="entry name" value="Nucleic acid-binding proteins"/>
    <property type="match status" value="1"/>
</dbReference>
<evidence type="ECO:0000256" key="1">
    <source>
        <dbReference type="ARBA" id="ARBA00023125"/>
    </source>
</evidence>
<feature type="compositionally biased region" description="Basic and acidic residues" evidence="3">
    <location>
        <begin position="104"/>
        <end position="113"/>
    </location>
</feature>